<dbReference type="Proteomes" id="UP000299102">
    <property type="component" value="Unassembled WGS sequence"/>
</dbReference>
<evidence type="ECO:0000256" key="1">
    <source>
        <dbReference type="SAM" id="MobiDB-lite"/>
    </source>
</evidence>
<dbReference type="EMBL" id="BGZK01002844">
    <property type="protein sequence ID" value="GBP96868.1"/>
    <property type="molecule type" value="Genomic_DNA"/>
</dbReference>
<organism evidence="2 3">
    <name type="scientific">Eumeta variegata</name>
    <name type="common">Bagworm moth</name>
    <name type="synonym">Eumeta japonica</name>
    <dbReference type="NCBI Taxonomy" id="151549"/>
    <lineage>
        <taxon>Eukaryota</taxon>
        <taxon>Metazoa</taxon>
        <taxon>Ecdysozoa</taxon>
        <taxon>Arthropoda</taxon>
        <taxon>Hexapoda</taxon>
        <taxon>Insecta</taxon>
        <taxon>Pterygota</taxon>
        <taxon>Neoptera</taxon>
        <taxon>Endopterygota</taxon>
        <taxon>Lepidoptera</taxon>
        <taxon>Glossata</taxon>
        <taxon>Ditrysia</taxon>
        <taxon>Tineoidea</taxon>
        <taxon>Psychidae</taxon>
        <taxon>Oiketicinae</taxon>
        <taxon>Eumeta</taxon>
    </lineage>
</organism>
<name>A0A4C2A9S7_EUMVA</name>
<gene>
    <name evidence="2" type="ORF">EVAR_68394_1</name>
</gene>
<evidence type="ECO:0000313" key="3">
    <source>
        <dbReference type="Proteomes" id="UP000299102"/>
    </source>
</evidence>
<comment type="caution">
    <text evidence="2">The sequence shown here is derived from an EMBL/GenBank/DDBJ whole genome shotgun (WGS) entry which is preliminary data.</text>
</comment>
<feature type="region of interest" description="Disordered" evidence="1">
    <location>
        <begin position="22"/>
        <end position="46"/>
    </location>
</feature>
<proteinExistence type="predicted"/>
<evidence type="ECO:0000313" key="2">
    <source>
        <dbReference type="EMBL" id="GBP96868.1"/>
    </source>
</evidence>
<accession>A0A4C2A9S7</accession>
<dbReference type="AlphaFoldDB" id="A0A4C2A9S7"/>
<keyword evidence="3" id="KW-1185">Reference proteome</keyword>
<protein>
    <submittedName>
        <fullName evidence="2">Uncharacterized protein</fullName>
    </submittedName>
</protein>
<reference evidence="2 3" key="1">
    <citation type="journal article" date="2019" name="Commun. Biol.">
        <title>The bagworm genome reveals a unique fibroin gene that provides high tensile strength.</title>
        <authorList>
            <person name="Kono N."/>
            <person name="Nakamura H."/>
            <person name="Ohtoshi R."/>
            <person name="Tomita M."/>
            <person name="Numata K."/>
            <person name="Arakawa K."/>
        </authorList>
    </citation>
    <scope>NUCLEOTIDE SEQUENCE [LARGE SCALE GENOMIC DNA]</scope>
</reference>
<sequence>MHGWTRWRKAKWVYGLRSTSANTKGDGSVAAGSAAAGFGHRPQERAGPCNKVVDKCAAVMQPGATEEPERAVFGS</sequence>
<feature type="compositionally biased region" description="Low complexity" evidence="1">
    <location>
        <begin position="25"/>
        <end position="39"/>
    </location>
</feature>